<dbReference type="OrthoDB" id="9779968at2"/>
<organism evidence="1 2">
    <name type="scientific">Ilumatobacter fluminis</name>
    <dbReference type="NCBI Taxonomy" id="467091"/>
    <lineage>
        <taxon>Bacteria</taxon>
        <taxon>Bacillati</taxon>
        <taxon>Actinomycetota</taxon>
        <taxon>Acidimicrobiia</taxon>
        <taxon>Acidimicrobiales</taxon>
        <taxon>Ilumatobacteraceae</taxon>
        <taxon>Ilumatobacter</taxon>
    </lineage>
</organism>
<evidence type="ECO:0000313" key="2">
    <source>
        <dbReference type="Proteomes" id="UP000294558"/>
    </source>
</evidence>
<evidence type="ECO:0000313" key="1">
    <source>
        <dbReference type="EMBL" id="TDT17785.1"/>
    </source>
</evidence>
<dbReference type="EMBL" id="SOAU01000001">
    <property type="protein sequence ID" value="TDT17785.1"/>
    <property type="molecule type" value="Genomic_DNA"/>
</dbReference>
<dbReference type="InterPro" id="IPR010869">
    <property type="entry name" value="DUF1501"/>
</dbReference>
<dbReference type="InterPro" id="IPR006311">
    <property type="entry name" value="TAT_signal"/>
</dbReference>
<accession>A0A4R7I2T8</accession>
<dbReference type="RefSeq" id="WP_133870052.1">
    <property type="nucleotide sequence ID" value="NZ_SOAU01000001.1"/>
</dbReference>
<name>A0A4R7I2T8_9ACTN</name>
<protein>
    <submittedName>
        <fullName evidence="1">Uncharacterized protein (DUF1501 family)</fullName>
    </submittedName>
</protein>
<gene>
    <name evidence="1" type="ORF">BDK89_3398</name>
</gene>
<comment type="caution">
    <text evidence="1">The sequence shown here is derived from an EMBL/GenBank/DDBJ whole genome shotgun (WGS) entry which is preliminary data.</text>
</comment>
<sequence>MLDPDISTADALRHLSFDEEPTAAALDRRRFLRLVGMGVGAGVVAGGSGSLLDHAFGHDPSAWAAGPIGADDGVLVIIGMYGGNDGLNTVVPFTDPNYAEMHGGLAIPANQTLRLNSSQGLNGNLPTLKRAWDDGHLAVVQGIGYANPDLSHFNSMAYWMAGRPNALPSSGWMGRWLDGYLGGTNDLYAAAEVGTSVPLHLVGNHKKGTVVGASRPGYGSATDARSERQYAAIRAMAGGAGAGWRAPVGQAFVDQLDLARTLAPVIPDEDQLPDAEIVAKLEVAARLVNANLGFRVVTAGWGDFDSHAGQPGQHADRMAELDAAISRFFAVLDPAWASRVTVMTFSEFGRTPWDNDGAGTDHGTSAPHFVIGANVKGGLYGQQPSLANLRRWDRMAHHVDFRSYYASILDGWMGGGSSDVLGGNFEQLGLFHGPPGSTPPNGIVLGDGGTVTPSPSPTPVPTGKSFFHPVSPVRIVDTREGIGAPRQPIGPGQRIRVKVAGAAGLPATGLTAVIANVTAVRPTQPMHFTVYPGRVDRPETSNLNAVPGRPVPNLVAMAVGDDGYIEIYNSNGQTHCLVDVFGYTDGRSNGGAKFNPTAPKRLFDSRNGTGMRRGALAPGVAVDVQVAGKAGVPKTGATAVVVNVTAVNPDQPGHLRVTPTGRTPATTSNVNFAAGDVVPNLVICELGDGGKLRMDATGASTHVVGDVFGYFADGGERLITMAPRRLLDTRDGTGAPKRPLGPGRRVDLQVAGLKGVPAAATAVVLNVTATKVAGASHVSVWPRGGSEPSTSNLNVVAGQTIANLVICRVGEQQSVSLANPLAGCDLVADVLGYFVP</sequence>
<proteinExistence type="predicted"/>
<dbReference type="AlphaFoldDB" id="A0A4R7I2T8"/>
<dbReference type="PROSITE" id="PS51318">
    <property type="entry name" value="TAT"/>
    <property type="match status" value="1"/>
</dbReference>
<dbReference type="Pfam" id="PF07394">
    <property type="entry name" value="DUF1501"/>
    <property type="match status" value="1"/>
</dbReference>
<reference evidence="1 2" key="1">
    <citation type="submission" date="2019-03" db="EMBL/GenBank/DDBJ databases">
        <title>Sequencing the genomes of 1000 actinobacteria strains.</title>
        <authorList>
            <person name="Klenk H.-P."/>
        </authorList>
    </citation>
    <scope>NUCLEOTIDE SEQUENCE [LARGE SCALE GENOMIC DNA]</scope>
    <source>
        <strain evidence="1 2">DSM 18936</strain>
    </source>
</reference>
<keyword evidence="2" id="KW-1185">Reference proteome</keyword>
<dbReference type="Proteomes" id="UP000294558">
    <property type="component" value="Unassembled WGS sequence"/>
</dbReference>